<geneLocation type="plasmid" evidence="1 4">
    <name>pSA1</name>
</geneLocation>
<evidence type="ECO:0000313" key="1">
    <source>
        <dbReference type="EMBL" id="AOR79981.1"/>
    </source>
</evidence>
<dbReference type="OrthoDB" id="8858565at2"/>
<name>A0A031JW57_9SPHN</name>
<reference evidence="1" key="2">
    <citation type="submission" date="2016-08" db="EMBL/GenBank/DDBJ databases">
        <authorList>
            <person name="Seilhamer J.J."/>
        </authorList>
    </citation>
    <scope>NUCLEOTIDE SEQUENCE [LARGE SCALE GENOMIC DNA]</scope>
    <source>
        <strain evidence="1">SA1</strain>
        <plasmid evidence="1">pSA1</plasmid>
    </source>
</reference>
<dbReference type="AlphaFoldDB" id="A0A031JW57"/>
<proteinExistence type="predicted"/>
<dbReference type="RefSeq" id="WP_036526522.1">
    <property type="nucleotide sequence ID" value="NZ_CP017076.1"/>
</dbReference>
<reference evidence="2 3" key="1">
    <citation type="submission" date="2014-03" db="EMBL/GenBank/DDBJ databases">
        <title>Whole genome sequence of Novosphingobium resinovorum KF1.</title>
        <authorList>
            <person name="Gan H.M."/>
            <person name="Gan H.Y."/>
            <person name="Chew T.H."/>
            <person name="Savka M.A."/>
        </authorList>
    </citation>
    <scope>NUCLEOTIDE SEQUENCE [LARGE SCALE GENOMIC DNA]</scope>
    <source>
        <strain evidence="2 3">KF1</strain>
    </source>
</reference>
<protein>
    <recommendedName>
        <fullName evidence="5">DUF2188 domain-containing protein</fullName>
    </recommendedName>
</protein>
<keyword evidence="4" id="KW-1185">Reference proteome</keyword>
<evidence type="ECO:0000313" key="2">
    <source>
        <dbReference type="EMBL" id="EZP81139.1"/>
    </source>
</evidence>
<dbReference type="EMBL" id="JFYZ01000013">
    <property type="protein sequence ID" value="EZP81139.1"/>
    <property type="molecule type" value="Genomic_DNA"/>
</dbReference>
<dbReference type="Proteomes" id="UP000024329">
    <property type="component" value="Unassembled WGS sequence"/>
</dbReference>
<reference evidence="4" key="3">
    <citation type="journal article" date="2017" name="J. Biotechnol.">
        <title>Complete genome sequence of Novosphingobium resinovorum SA1, a versatile xenobiotic-degrading bacterium capable of utilizing sulfanilic acid.</title>
        <authorList>
            <person name="Hegedus B."/>
            <person name="Kos P.B."/>
            <person name="Balint B."/>
            <person name="Maroti G."/>
            <person name="Gan H.M."/>
            <person name="Perei K."/>
            <person name="Rakhely G."/>
        </authorList>
    </citation>
    <scope>NUCLEOTIDE SEQUENCE [LARGE SCALE GENOMIC DNA]</scope>
    <source>
        <strain evidence="4">SA1</strain>
    </source>
</reference>
<dbReference type="EMBL" id="CP017076">
    <property type="protein sequence ID" value="AOR79981.1"/>
    <property type="molecule type" value="Genomic_DNA"/>
</dbReference>
<evidence type="ECO:0000313" key="3">
    <source>
        <dbReference type="Proteomes" id="UP000024329"/>
    </source>
</evidence>
<dbReference type="Proteomes" id="UP000094626">
    <property type="component" value="Plasmid pSA1"/>
</dbReference>
<sequence>MPTSRNDFHVFRRGLEWAVSLHGVALDVFASQKAALNRAIDAAHQIGMQGSEAQVLLIESNSSPRPQWVFGHHPYPPTA</sequence>
<accession>A0A031JW57</accession>
<evidence type="ECO:0008006" key="5">
    <source>
        <dbReference type="Google" id="ProtNLM"/>
    </source>
</evidence>
<evidence type="ECO:0000313" key="4">
    <source>
        <dbReference type="Proteomes" id="UP000094626"/>
    </source>
</evidence>
<dbReference type="KEGG" id="nre:BES08_24925"/>
<keyword evidence="1" id="KW-0614">Plasmid</keyword>
<organism evidence="2 3">
    <name type="scientific">Novosphingobium resinovorum</name>
    <dbReference type="NCBI Taxonomy" id="158500"/>
    <lineage>
        <taxon>Bacteria</taxon>
        <taxon>Pseudomonadati</taxon>
        <taxon>Pseudomonadota</taxon>
        <taxon>Alphaproteobacteria</taxon>
        <taxon>Sphingomonadales</taxon>
        <taxon>Sphingomonadaceae</taxon>
        <taxon>Novosphingobium</taxon>
    </lineage>
</organism>
<gene>
    <name evidence="1" type="ORF">BES08_24925</name>
    <name evidence="2" type="ORF">BV97_02800</name>
</gene>
<dbReference type="PATRIC" id="fig|158500.4.peg.2865"/>